<dbReference type="EMBL" id="CADCWD010000052">
    <property type="protein sequence ID" value="CAA9534495.1"/>
    <property type="molecule type" value="Genomic_DNA"/>
</dbReference>
<proteinExistence type="predicted"/>
<dbReference type="AlphaFoldDB" id="A0A6J4TX25"/>
<sequence>MRFGGEEAAFEMDMLEEPSQAPTVVLESELTSERAFKVLETILYSVASSPSHYRNFAVHYMRCRSALLGGEGRSAVPGFLVQCGTSEKFRDFITLYDAAVRERHAFIDYALTRCRALYGGTRAYDPFDDEDF</sequence>
<protein>
    <submittedName>
        <fullName evidence="1">Uncharacterized protein</fullName>
    </submittedName>
</protein>
<reference evidence="1" key="1">
    <citation type="submission" date="2020-02" db="EMBL/GenBank/DDBJ databases">
        <authorList>
            <person name="Meier V. D."/>
        </authorList>
    </citation>
    <scope>NUCLEOTIDE SEQUENCE</scope>
    <source>
        <strain evidence="1">AVDCRST_MAG23</strain>
    </source>
</reference>
<evidence type="ECO:0000313" key="1">
    <source>
        <dbReference type="EMBL" id="CAA9534495.1"/>
    </source>
</evidence>
<organism evidence="1">
    <name type="scientific">uncultured Sphingosinicella sp</name>
    <dbReference type="NCBI Taxonomy" id="478748"/>
    <lineage>
        <taxon>Bacteria</taxon>
        <taxon>Pseudomonadati</taxon>
        <taxon>Pseudomonadota</taxon>
        <taxon>Alphaproteobacteria</taxon>
        <taxon>Sphingomonadales</taxon>
        <taxon>Sphingosinicellaceae</taxon>
        <taxon>Sphingosinicella</taxon>
        <taxon>environmental samples</taxon>
    </lineage>
</organism>
<accession>A0A6J4TX25</accession>
<name>A0A6J4TX25_9SPHN</name>
<gene>
    <name evidence="1" type="ORF">AVDCRST_MAG23-1359</name>
</gene>